<sequence>MSGNSAQKLRRRIFNVSTGKLAIGVLLIWGIISGQGLAGYLTKDSRLSPGLLGQDAVDVVVVLDFAPERFHNEQIARYGVFSGRDGDVTRFRLRNVSPGQLEALSSLVWISRIEPLT</sequence>
<keyword evidence="3" id="KW-1185">Reference proteome</keyword>
<dbReference type="EMBL" id="CP107716">
    <property type="protein sequence ID" value="UYQ73100.1"/>
    <property type="molecule type" value="Genomic_DNA"/>
</dbReference>
<accession>A0ABY6ITR8</accession>
<keyword evidence="1" id="KW-0812">Transmembrane</keyword>
<evidence type="ECO:0000313" key="2">
    <source>
        <dbReference type="EMBL" id="UYQ73100.1"/>
    </source>
</evidence>
<reference evidence="2" key="1">
    <citation type="submission" date="2022-10" db="EMBL/GenBank/DDBJ databases">
        <title>YIM 151497 complete genome.</title>
        <authorList>
            <person name="Chen X."/>
        </authorList>
    </citation>
    <scope>NUCLEOTIDE SEQUENCE</scope>
    <source>
        <strain evidence="2">YIM 151497</strain>
    </source>
</reference>
<protein>
    <submittedName>
        <fullName evidence="2">Uncharacterized protein</fullName>
    </submittedName>
</protein>
<keyword evidence="1" id="KW-1133">Transmembrane helix</keyword>
<evidence type="ECO:0000256" key="1">
    <source>
        <dbReference type="SAM" id="Phobius"/>
    </source>
</evidence>
<dbReference type="RefSeq" id="WP_264226689.1">
    <property type="nucleotide sequence ID" value="NZ_CP107716.1"/>
</dbReference>
<gene>
    <name evidence="2" type="ORF">OF122_04880</name>
</gene>
<feature type="transmembrane region" description="Helical" evidence="1">
    <location>
        <begin position="21"/>
        <end position="41"/>
    </location>
</feature>
<evidence type="ECO:0000313" key="3">
    <source>
        <dbReference type="Proteomes" id="UP001163882"/>
    </source>
</evidence>
<dbReference type="Proteomes" id="UP001163882">
    <property type="component" value="Chromosome"/>
</dbReference>
<keyword evidence="1" id="KW-0472">Membrane</keyword>
<organism evidence="2 3">
    <name type="scientific">Pelagibacterium flavum</name>
    <dbReference type="NCBI Taxonomy" id="2984530"/>
    <lineage>
        <taxon>Bacteria</taxon>
        <taxon>Pseudomonadati</taxon>
        <taxon>Pseudomonadota</taxon>
        <taxon>Alphaproteobacteria</taxon>
        <taxon>Hyphomicrobiales</taxon>
        <taxon>Devosiaceae</taxon>
        <taxon>Pelagibacterium</taxon>
    </lineage>
</organism>
<proteinExistence type="predicted"/>
<name>A0ABY6ITR8_9HYPH</name>